<keyword evidence="2" id="KW-1185">Reference proteome</keyword>
<dbReference type="Gene3D" id="3.30.420.60">
    <property type="entry name" value="eRF1 domain 2"/>
    <property type="match status" value="1"/>
</dbReference>
<dbReference type="AlphaFoldDB" id="A0A1M5S532"/>
<sequence length="260" mass="30653">MDLNKELKQLESVERGGPDKVFTMYLNTDPSDPEQQGGEWKIHFKNGIRNFEHYLEESDDKEELRNFQHVKQNVENFIRGNEQQFRKGVIVFATADEEVWFAIRVQMRLETEFFWQETPQLEQLKKLKEEYPKTGIVLVQQNEVRVIESYLNELDMEKHFELDVNVDDWREKTAMGPGNPTTQKDDLNARFEANKHRWYKSVAPKLDKLAKDEGWEKIVVIGEPGQAQALQDQMNKQPDEVINKNMLDHASERIIEEVFA</sequence>
<dbReference type="RefSeq" id="WP_073007378.1">
    <property type="nucleotide sequence ID" value="NZ_FQXD01000006.1"/>
</dbReference>
<proteinExistence type="predicted"/>
<dbReference type="InterPro" id="IPR042226">
    <property type="entry name" value="eFR1_2_sf"/>
</dbReference>
<gene>
    <name evidence="1" type="ORF">SAMN05421807_10659</name>
</gene>
<dbReference type="SUPFAM" id="SSF160980">
    <property type="entry name" value="SSO1389-like"/>
    <property type="match status" value="1"/>
</dbReference>
<dbReference type="InterPro" id="IPR040983">
    <property type="entry name" value="Bact_RF_family5"/>
</dbReference>
<dbReference type="OrthoDB" id="5241360at2"/>
<dbReference type="EMBL" id="FQXD01000006">
    <property type="protein sequence ID" value="SHH33742.1"/>
    <property type="molecule type" value="Genomic_DNA"/>
</dbReference>
<organism evidence="1 2">
    <name type="scientific">Virgibacillus chiguensis</name>
    <dbReference type="NCBI Taxonomy" id="411959"/>
    <lineage>
        <taxon>Bacteria</taxon>
        <taxon>Bacillati</taxon>
        <taxon>Bacillota</taxon>
        <taxon>Bacilli</taxon>
        <taxon>Bacillales</taxon>
        <taxon>Bacillaceae</taxon>
        <taxon>Virgibacillus</taxon>
    </lineage>
</organism>
<evidence type="ECO:0000313" key="2">
    <source>
        <dbReference type="Proteomes" id="UP000184079"/>
    </source>
</evidence>
<name>A0A1M5S532_9BACI</name>
<dbReference type="Pfam" id="PF18846">
    <property type="entry name" value="baeRF_family5"/>
    <property type="match status" value="1"/>
</dbReference>
<reference evidence="2" key="1">
    <citation type="submission" date="2016-11" db="EMBL/GenBank/DDBJ databases">
        <authorList>
            <person name="Varghese N."/>
            <person name="Submissions S."/>
        </authorList>
    </citation>
    <scope>NUCLEOTIDE SEQUENCE [LARGE SCALE GENOMIC DNA]</scope>
    <source>
        <strain evidence="2">CGMCC 1.6496</strain>
    </source>
</reference>
<protein>
    <recommendedName>
        <fullName evidence="3">Protein required for attachment to host cells</fullName>
    </recommendedName>
</protein>
<evidence type="ECO:0008006" key="3">
    <source>
        <dbReference type="Google" id="ProtNLM"/>
    </source>
</evidence>
<evidence type="ECO:0000313" key="1">
    <source>
        <dbReference type="EMBL" id="SHH33742.1"/>
    </source>
</evidence>
<accession>A0A1M5S532</accession>
<dbReference type="Proteomes" id="UP000184079">
    <property type="component" value="Unassembled WGS sequence"/>
</dbReference>